<evidence type="ECO:0000256" key="2">
    <source>
        <dbReference type="SAM" id="Coils"/>
    </source>
</evidence>
<accession>A0ABW3FHR9</accession>
<comment type="caution">
    <text evidence="4">The sequence shown here is derived from an EMBL/GenBank/DDBJ whole genome shotgun (WGS) entry which is preliminary data.</text>
</comment>
<proteinExistence type="inferred from homology"/>
<dbReference type="PANTHER" id="PTHR31088:SF9">
    <property type="entry name" value="PHAGE SHOCK PROTEIN A"/>
    <property type="match status" value="1"/>
</dbReference>
<dbReference type="RefSeq" id="WP_377212284.1">
    <property type="nucleotide sequence ID" value="NZ_JBHTJV010000005.1"/>
</dbReference>
<dbReference type="InterPro" id="IPR007157">
    <property type="entry name" value="PspA_VIPP1"/>
</dbReference>
<keyword evidence="5" id="KW-1185">Reference proteome</keyword>
<evidence type="ECO:0000313" key="4">
    <source>
        <dbReference type="EMBL" id="MFD0916430.1"/>
    </source>
</evidence>
<dbReference type="Proteomes" id="UP001597101">
    <property type="component" value="Unassembled WGS sequence"/>
</dbReference>
<feature type="region of interest" description="Disordered" evidence="3">
    <location>
        <begin position="174"/>
        <end position="213"/>
    </location>
</feature>
<dbReference type="EMBL" id="JBHTJV010000005">
    <property type="protein sequence ID" value="MFD0916430.1"/>
    <property type="molecule type" value="Genomic_DNA"/>
</dbReference>
<dbReference type="Pfam" id="PF04012">
    <property type="entry name" value="PspA_IM30"/>
    <property type="match status" value="1"/>
</dbReference>
<evidence type="ECO:0000313" key="5">
    <source>
        <dbReference type="Proteomes" id="UP001597101"/>
    </source>
</evidence>
<dbReference type="PANTHER" id="PTHR31088">
    <property type="entry name" value="MEMBRANE-ASSOCIATED PROTEIN VIPP1, CHLOROPLASTIC"/>
    <property type="match status" value="1"/>
</dbReference>
<comment type="similarity">
    <text evidence="1">Belongs to the PspA/Vipp/IM30 family.</text>
</comment>
<organism evidence="4 5">
    <name type="scientific">Pseudahrensia aquimaris</name>
    <dbReference type="NCBI Taxonomy" id="744461"/>
    <lineage>
        <taxon>Bacteria</taxon>
        <taxon>Pseudomonadati</taxon>
        <taxon>Pseudomonadota</taxon>
        <taxon>Alphaproteobacteria</taxon>
        <taxon>Hyphomicrobiales</taxon>
        <taxon>Ahrensiaceae</taxon>
        <taxon>Pseudahrensia</taxon>
    </lineage>
</organism>
<protein>
    <submittedName>
        <fullName evidence="4">PspA/IM30 family protein</fullName>
    </submittedName>
</protein>
<gene>
    <name evidence="4" type="ORF">ACFQ14_08430</name>
</gene>
<sequence length="232" mass="25199">MFKTVLTLFRGRSADAAEAFTDANALPLLRQQIRDAGAAVKKSRQAVAIAMAGQEQEVARHAKIKKQIADLETRAMAAIEANKAELAQEAAEAIAGLEDEKASSEKAQARFNAEISRLKKEIRTAQLKMRDLERGQRLAVATQHTQKLADESPLDTNSTLREAEETLARLEQRQQATDLTRKAEAELETSTAPADVAERMAEAGLGAPLRSSADDVLARLKAKAEKPTKKAS</sequence>
<name>A0ABW3FHR9_9HYPH</name>
<reference evidence="5" key="1">
    <citation type="journal article" date="2019" name="Int. J. Syst. Evol. Microbiol.">
        <title>The Global Catalogue of Microorganisms (GCM) 10K type strain sequencing project: providing services to taxonomists for standard genome sequencing and annotation.</title>
        <authorList>
            <consortium name="The Broad Institute Genomics Platform"/>
            <consortium name="The Broad Institute Genome Sequencing Center for Infectious Disease"/>
            <person name="Wu L."/>
            <person name="Ma J."/>
        </authorList>
    </citation>
    <scope>NUCLEOTIDE SEQUENCE [LARGE SCALE GENOMIC DNA]</scope>
    <source>
        <strain evidence="5">CCUG 60023</strain>
    </source>
</reference>
<evidence type="ECO:0000256" key="3">
    <source>
        <dbReference type="SAM" id="MobiDB-lite"/>
    </source>
</evidence>
<evidence type="ECO:0000256" key="1">
    <source>
        <dbReference type="ARBA" id="ARBA00043985"/>
    </source>
</evidence>
<feature type="coiled-coil region" evidence="2">
    <location>
        <begin position="69"/>
        <end position="135"/>
    </location>
</feature>
<keyword evidence="2" id="KW-0175">Coiled coil</keyword>